<dbReference type="EMBL" id="NXLV01000002">
    <property type="protein sequence ID" value="RDU71693.1"/>
    <property type="molecule type" value="Genomic_DNA"/>
</dbReference>
<dbReference type="SUPFAM" id="SSF52540">
    <property type="entry name" value="P-loop containing nucleoside triphosphate hydrolases"/>
    <property type="match status" value="1"/>
</dbReference>
<reference evidence="2 3" key="1">
    <citation type="submission" date="2018-04" db="EMBL/GenBank/DDBJ databases">
        <title>Novel Campyloabacter and Helicobacter Species and Strains.</title>
        <authorList>
            <person name="Mannion A.J."/>
            <person name="Shen Z."/>
            <person name="Fox J.G."/>
        </authorList>
    </citation>
    <scope>NUCLEOTIDE SEQUENCE [LARGE SCALE GENOMIC DNA]</scope>
    <source>
        <strain evidence="2 3">MIT 04-9366</strain>
    </source>
</reference>
<dbReference type="Proteomes" id="UP000257045">
    <property type="component" value="Unassembled WGS sequence"/>
</dbReference>
<accession>A0A3D8J2R8</accession>
<gene>
    <name evidence="2" type="ORF">CQA58_01260</name>
</gene>
<dbReference type="OrthoDB" id="9809324at2"/>
<evidence type="ECO:0000313" key="2">
    <source>
        <dbReference type="EMBL" id="RDU71693.1"/>
    </source>
</evidence>
<evidence type="ECO:0000313" key="3">
    <source>
        <dbReference type="Proteomes" id="UP000257045"/>
    </source>
</evidence>
<dbReference type="InterPro" id="IPR003959">
    <property type="entry name" value="ATPase_AAA_core"/>
</dbReference>
<comment type="caution">
    <text evidence="2">The sequence shown here is derived from an EMBL/GenBank/DDBJ whole genome shotgun (WGS) entry which is preliminary data.</text>
</comment>
<feature type="domain" description="ATPase AAA-type core" evidence="1">
    <location>
        <begin position="47"/>
        <end position="334"/>
    </location>
</feature>
<dbReference type="GO" id="GO:0016887">
    <property type="term" value="F:ATP hydrolysis activity"/>
    <property type="evidence" value="ECO:0007669"/>
    <property type="project" value="InterPro"/>
</dbReference>
<sequence>MIVQFKVKNYRSISTEQILSFLAQSQDSHHKGNTIATPFGDVLKSIAIYGANASGKSNVLKALNVFCEVVAKSVEIDSLLPSFPFAFAQNTEPTELELIFIVGKKLYRYGFAFDTKAIIEEWLFVTSPTTQRESEIFYRVFDEGKYHYKYGRSFKGEKKVFEERTRANSLFLSKCAFENQELMRELFLYIKDKVFFLIQGYRYFFKDFSDTRFLQKQEKFLKDAGIEFDTLLLESNQQVTMSAMGEVAKAHTNEPIYSFLKKGKRFYMEDESEGSTQLLAMSAPLIKTIESGGIIIVDELEKSLHPLIVEQIVKQFHDNNKAQILFTTHNTTILKSSIFCKDQIYFTEKNDYATELYSLLEFKGIRSEDNYEKKYLAGNYGALPILRDFELGDENGER</sequence>
<dbReference type="AlphaFoldDB" id="A0A3D8J2R8"/>
<name>A0A3D8J2R8_9HELI</name>
<dbReference type="Gene3D" id="3.40.50.300">
    <property type="entry name" value="P-loop containing nucleotide triphosphate hydrolases"/>
    <property type="match status" value="1"/>
</dbReference>
<dbReference type="PANTHER" id="PTHR40396">
    <property type="entry name" value="ATPASE-LIKE PROTEIN"/>
    <property type="match status" value="1"/>
</dbReference>
<proteinExistence type="predicted"/>
<organism evidence="2 3">
    <name type="scientific">Helicobacter brantae</name>
    <dbReference type="NCBI Taxonomy" id="375927"/>
    <lineage>
        <taxon>Bacteria</taxon>
        <taxon>Pseudomonadati</taxon>
        <taxon>Campylobacterota</taxon>
        <taxon>Epsilonproteobacteria</taxon>
        <taxon>Campylobacterales</taxon>
        <taxon>Helicobacteraceae</taxon>
        <taxon>Helicobacter</taxon>
    </lineage>
</organism>
<dbReference type="PANTHER" id="PTHR40396:SF1">
    <property type="entry name" value="ATPASE AAA-TYPE CORE DOMAIN-CONTAINING PROTEIN"/>
    <property type="match status" value="1"/>
</dbReference>
<dbReference type="InterPro" id="IPR027417">
    <property type="entry name" value="P-loop_NTPase"/>
</dbReference>
<dbReference type="Pfam" id="PF13304">
    <property type="entry name" value="AAA_21"/>
    <property type="match status" value="1"/>
</dbReference>
<evidence type="ECO:0000259" key="1">
    <source>
        <dbReference type="Pfam" id="PF13304"/>
    </source>
</evidence>
<dbReference type="RefSeq" id="WP_115568903.1">
    <property type="nucleotide sequence ID" value="NZ_NXLV01000002.1"/>
</dbReference>
<protein>
    <recommendedName>
        <fullName evidence="1">ATPase AAA-type core domain-containing protein</fullName>
    </recommendedName>
</protein>
<dbReference type="GO" id="GO:0005524">
    <property type="term" value="F:ATP binding"/>
    <property type="evidence" value="ECO:0007669"/>
    <property type="project" value="InterPro"/>
</dbReference>
<keyword evidence="3" id="KW-1185">Reference proteome</keyword>